<evidence type="ECO:0000256" key="2">
    <source>
        <dbReference type="ARBA" id="ARBA00022729"/>
    </source>
</evidence>
<name>A0A152A3N3_TIELA</name>
<dbReference type="EMBL" id="LODT01000013">
    <property type="protein sequence ID" value="KYR00858.1"/>
    <property type="molecule type" value="Genomic_DNA"/>
</dbReference>
<dbReference type="InterPro" id="IPR036790">
    <property type="entry name" value="Frizzled_dom_sf"/>
</dbReference>
<feature type="chain" id="PRO_5007593589" description="FZ domain-containing protein" evidence="6">
    <location>
        <begin position="21"/>
        <end position="229"/>
    </location>
</feature>
<dbReference type="OrthoDB" id="10621260at2759"/>
<comment type="caution">
    <text evidence="7">The sequence shown here is derived from an EMBL/GenBank/DDBJ whole genome shotgun (WGS) entry which is preliminary data.</text>
</comment>
<evidence type="ECO:0000256" key="5">
    <source>
        <dbReference type="SAM" id="Phobius"/>
    </source>
</evidence>
<evidence type="ECO:0000256" key="6">
    <source>
        <dbReference type="SAM" id="SignalP"/>
    </source>
</evidence>
<dbReference type="SUPFAM" id="SSF63501">
    <property type="entry name" value="Frizzled cysteine-rich domain"/>
    <property type="match status" value="1"/>
</dbReference>
<evidence type="ECO:0008006" key="9">
    <source>
        <dbReference type="Google" id="ProtNLM"/>
    </source>
</evidence>
<keyword evidence="5" id="KW-0812">Transmembrane</keyword>
<keyword evidence="4" id="KW-0325">Glycoprotein</keyword>
<dbReference type="Gene3D" id="1.10.2000.10">
    <property type="entry name" value="Frizzled cysteine-rich domain"/>
    <property type="match status" value="1"/>
</dbReference>
<keyword evidence="2 6" id="KW-0732">Signal</keyword>
<dbReference type="Proteomes" id="UP000076078">
    <property type="component" value="Unassembled WGS sequence"/>
</dbReference>
<keyword evidence="5" id="KW-1133">Transmembrane helix</keyword>
<protein>
    <recommendedName>
        <fullName evidence="9">FZ domain-containing protein</fullName>
    </recommendedName>
</protein>
<evidence type="ECO:0000256" key="1">
    <source>
        <dbReference type="ARBA" id="ARBA00004370"/>
    </source>
</evidence>
<evidence type="ECO:0000256" key="3">
    <source>
        <dbReference type="ARBA" id="ARBA00023136"/>
    </source>
</evidence>
<evidence type="ECO:0000256" key="4">
    <source>
        <dbReference type="ARBA" id="ARBA00023180"/>
    </source>
</evidence>
<keyword evidence="8" id="KW-1185">Reference proteome</keyword>
<sequence length="229" mass="25321">MKFITLALLFAIITVTITYGALVDWDPNPSGNQVVEYFDGVVANFNICTVSTATKFKNPFLGSIKIVTPNFYVDQYIQDAMLELRLNPTNISTQCAEFIATIACSYMFIPIIGNETTNHTLTPCNTLCTEVCIDSYMFQNASLFPSETECLATGIPEGNIGECGTYPLIHILTWWEWTGPQKITEEPNVVDLLHPGGVARGTILGFGVLISLLLMIFGLGFIMKQQQKK</sequence>
<comment type="subcellular location">
    <subcellularLocation>
        <location evidence="1">Membrane</location>
    </subcellularLocation>
</comment>
<feature type="signal peptide" evidence="6">
    <location>
        <begin position="1"/>
        <end position="20"/>
    </location>
</feature>
<gene>
    <name evidence="7" type="ORF">DLAC_02915</name>
</gene>
<dbReference type="FunCoup" id="A0A152A3N3">
    <property type="interactions" value="425"/>
</dbReference>
<evidence type="ECO:0000313" key="8">
    <source>
        <dbReference type="Proteomes" id="UP000076078"/>
    </source>
</evidence>
<evidence type="ECO:0000313" key="7">
    <source>
        <dbReference type="EMBL" id="KYR00858.1"/>
    </source>
</evidence>
<feature type="transmembrane region" description="Helical" evidence="5">
    <location>
        <begin position="203"/>
        <end position="223"/>
    </location>
</feature>
<dbReference type="AlphaFoldDB" id="A0A152A3N3"/>
<keyword evidence="3 5" id="KW-0472">Membrane</keyword>
<reference evidence="7 8" key="1">
    <citation type="submission" date="2015-12" db="EMBL/GenBank/DDBJ databases">
        <title>Dictyostelia acquired genes for synthesis and detection of signals that induce cell-type specialization by lateral gene transfer from prokaryotes.</title>
        <authorList>
            <person name="Gloeckner G."/>
            <person name="Schaap P."/>
        </authorList>
    </citation>
    <scope>NUCLEOTIDE SEQUENCE [LARGE SCALE GENOMIC DNA]</scope>
    <source>
        <strain evidence="7 8">TK</strain>
    </source>
</reference>
<organism evidence="7 8">
    <name type="scientific">Tieghemostelium lacteum</name>
    <name type="common">Slime mold</name>
    <name type="synonym">Dictyostelium lacteum</name>
    <dbReference type="NCBI Taxonomy" id="361077"/>
    <lineage>
        <taxon>Eukaryota</taxon>
        <taxon>Amoebozoa</taxon>
        <taxon>Evosea</taxon>
        <taxon>Eumycetozoa</taxon>
        <taxon>Dictyostelia</taxon>
        <taxon>Dictyosteliales</taxon>
        <taxon>Raperosteliaceae</taxon>
        <taxon>Tieghemostelium</taxon>
    </lineage>
</organism>
<dbReference type="GO" id="GO:0016020">
    <property type="term" value="C:membrane"/>
    <property type="evidence" value="ECO:0007669"/>
    <property type="project" value="UniProtKB-SubCell"/>
</dbReference>
<proteinExistence type="predicted"/>
<accession>A0A152A3N3</accession>
<dbReference type="InParanoid" id="A0A152A3N3"/>